<organism evidence="1">
    <name type="scientific">uncultured Synechococcales cyanobacterium</name>
    <dbReference type="NCBI Taxonomy" id="1936017"/>
    <lineage>
        <taxon>Bacteria</taxon>
        <taxon>Bacillati</taxon>
        <taxon>Cyanobacteriota</taxon>
        <taxon>Cyanophyceae</taxon>
        <taxon>Synechococcales</taxon>
        <taxon>environmental samples</taxon>
    </lineage>
</organism>
<sequence length="45" mass="5280">MGWADARTVRFIVTQPFAIFKVVVYPLKIWCPERNEVKQVIQSTN</sequence>
<dbReference type="EMBL" id="CADCWO010000069">
    <property type="protein sequence ID" value="CAA9567564.1"/>
    <property type="molecule type" value="Genomic_DNA"/>
</dbReference>
<name>A0A6J4V544_9CYAN</name>
<evidence type="ECO:0000313" key="1">
    <source>
        <dbReference type="EMBL" id="CAA9567564.1"/>
    </source>
</evidence>
<protein>
    <submittedName>
        <fullName evidence="1">Uncharacterized protein</fullName>
    </submittedName>
</protein>
<accession>A0A6J4V544</accession>
<gene>
    <name evidence="1" type="ORF">AVDCRST_MAG81-1396</name>
</gene>
<reference evidence="1" key="1">
    <citation type="submission" date="2020-02" db="EMBL/GenBank/DDBJ databases">
        <authorList>
            <person name="Meier V. D."/>
        </authorList>
    </citation>
    <scope>NUCLEOTIDE SEQUENCE</scope>
    <source>
        <strain evidence="1">AVDCRST_MAG81</strain>
    </source>
</reference>
<dbReference type="AlphaFoldDB" id="A0A6J4V544"/>
<proteinExistence type="predicted"/>